<dbReference type="EMBL" id="CP036290">
    <property type="protein sequence ID" value="QDU84310.1"/>
    <property type="molecule type" value="Genomic_DNA"/>
</dbReference>
<sequence length="92" mass="10184">MSRATSLYFVGLVTLLVGVQAAYVSQGNHALASHLADEIHRCDDVRARIDAVDTRVRERVALLRQEFERTERVLADPELAASQNAQGAEVHE</sequence>
<dbReference type="AlphaFoldDB" id="A0A518CYJ8"/>
<reference evidence="1 2" key="1">
    <citation type="submission" date="2019-02" db="EMBL/GenBank/DDBJ databases">
        <title>Deep-cultivation of Planctomycetes and their phenomic and genomic characterization uncovers novel biology.</title>
        <authorList>
            <person name="Wiegand S."/>
            <person name="Jogler M."/>
            <person name="Boedeker C."/>
            <person name="Pinto D."/>
            <person name="Vollmers J."/>
            <person name="Rivas-Marin E."/>
            <person name="Kohn T."/>
            <person name="Peeters S.H."/>
            <person name="Heuer A."/>
            <person name="Rast P."/>
            <person name="Oberbeckmann S."/>
            <person name="Bunk B."/>
            <person name="Jeske O."/>
            <person name="Meyerdierks A."/>
            <person name="Storesund J.E."/>
            <person name="Kallscheuer N."/>
            <person name="Luecker S."/>
            <person name="Lage O.M."/>
            <person name="Pohl T."/>
            <person name="Merkel B.J."/>
            <person name="Hornburger P."/>
            <person name="Mueller R.-W."/>
            <person name="Bruemmer F."/>
            <person name="Labrenz M."/>
            <person name="Spormann A.M."/>
            <person name="Op den Camp H."/>
            <person name="Overmann J."/>
            <person name="Amann R."/>
            <person name="Jetten M.S.M."/>
            <person name="Mascher T."/>
            <person name="Medema M.H."/>
            <person name="Devos D.P."/>
            <person name="Kaster A.-K."/>
            <person name="Ovreas L."/>
            <person name="Rohde M."/>
            <person name="Galperin M.Y."/>
            <person name="Jogler C."/>
        </authorList>
    </citation>
    <scope>NUCLEOTIDE SEQUENCE [LARGE SCALE GENOMIC DNA]</scope>
    <source>
        <strain evidence="1 2">Pla163</strain>
    </source>
</reference>
<evidence type="ECO:0000313" key="2">
    <source>
        <dbReference type="Proteomes" id="UP000319342"/>
    </source>
</evidence>
<keyword evidence="2" id="KW-1185">Reference proteome</keyword>
<evidence type="ECO:0000313" key="1">
    <source>
        <dbReference type="EMBL" id="QDU84310.1"/>
    </source>
</evidence>
<gene>
    <name evidence="1" type="ORF">Pla163_14170</name>
</gene>
<organism evidence="1 2">
    <name type="scientific">Rohdeia mirabilis</name>
    <dbReference type="NCBI Taxonomy" id="2528008"/>
    <lineage>
        <taxon>Bacteria</taxon>
        <taxon>Pseudomonadati</taxon>
        <taxon>Planctomycetota</taxon>
        <taxon>Planctomycetia</taxon>
        <taxon>Planctomycetia incertae sedis</taxon>
        <taxon>Rohdeia</taxon>
    </lineage>
</organism>
<dbReference type="Proteomes" id="UP000319342">
    <property type="component" value="Chromosome"/>
</dbReference>
<protein>
    <submittedName>
        <fullName evidence="1">Uncharacterized protein</fullName>
    </submittedName>
</protein>
<dbReference type="RefSeq" id="WP_145185620.1">
    <property type="nucleotide sequence ID" value="NZ_CP036290.1"/>
</dbReference>
<name>A0A518CYJ8_9BACT</name>
<proteinExistence type="predicted"/>
<accession>A0A518CYJ8</accession>